<dbReference type="RefSeq" id="WP_307285409.1">
    <property type="nucleotide sequence ID" value="NZ_JAUSVX010000028.1"/>
</dbReference>
<evidence type="ECO:0000259" key="1">
    <source>
        <dbReference type="Pfam" id="PF01261"/>
    </source>
</evidence>
<gene>
    <name evidence="2" type="ORF">QO011_007980</name>
</gene>
<dbReference type="Proteomes" id="UP001242480">
    <property type="component" value="Unassembled WGS sequence"/>
</dbReference>
<dbReference type="InterPro" id="IPR050312">
    <property type="entry name" value="IolE/XylAMocC-like"/>
</dbReference>
<reference evidence="2 3" key="1">
    <citation type="submission" date="2023-07" db="EMBL/GenBank/DDBJ databases">
        <title>Genomic Encyclopedia of Type Strains, Phase IV (KMG-IV): sequencing the most valuable type-strain genomes for metagenomic binning, comparative biology and taxonomic classification.</title>
        <authorList>
            <person name="Goeker M."/>
        </authorList>
    </citation>
    <scope>NUCLEOTIDE SEQUENCE [LARGE SCALE GENOMIC DNA]</scope>
    <source>
        <strain evidence="2 3">DSM 19619</strain>
    </source>
</reference>
<protein>
    <submittedName>
        <fullName evidence="2">D-psicose/D-tagatose/L-ribulose 3-epimerase</fullName>
        <ecNumber evidence="2">5.1.3.30</ecNumber>
        <ecNumber evidence="2">5.1.3.31</ecNumber>
    </submittedName>
</protein>
<dbReference type="PANTHER" id="PTHR12110:SF41">
    <property type="entry name" value="INOSOSE DEHYDRATASE"/>
    <property type="match status" value="1"/>
</dbReference>
<name>A0ABU0JKY3_9HYPH</name>
<dbReference type="PANTHER" id="PTHR12110">
    <property type="entry name" value="HYDROXYPYRUVATE ISOMERASE"/>
    <property type="match status" value="1"/>
</dbReference>
<sequence length="295" mass="31825">MNKLGVHALVWAAGWSHEECARAIGQSAELGFDIIEAPALDPGSIDVDFTRRELEKNGIAITFSLGLDAATDISSGDADKARKGEARLKEALAVARDLNASHVCGILYSAFQKYSLPPTKDGVARSVEVLQKVAETAAASGITLGLEVVNRYESNVLNTASQAVEMVRRIGAPNVKVHLDCYHMNIEEADIEAAIIGTGEHLGYFHTGDSNRGYLGSGSIDFGRVFRALVKANYQGPITFESFSSVVVGQPLEGILGIWRNLWEDGRDLASHAKAFTQAHLKAAEEAHRRRSPLV</sequence>
<dbReference type="EC" id="5.1.3.31" evidence="2"/>
<organism evidence="2 3">
    <name type="scientific">Labrys wisconsinensis</name>
    <dbReference type="NCBI Taxonomy" id="425677"/>
    <lineage>
        <taxon>Bacteria</taxon>
        <taxon>Pseudomonadati</taxon>
        <taxon>Pseudomonadota</taxon>
        <taxon>Alphaproteobacteria</taxon>
        <taxon>Hyphomicrobiales</taxon>
        <taxon>Xanthobacteraceae</taxon>
        <taxon>Labrys</taxon>
    </lineage>
</organism>
<proteinExistence type="predicted"/>
<dbReference type="Gene3D" id="3.20.20.150">
    <property type="entry name" value="Divalent-metal-dependent TIM barrel enzymes"/>
    <property type="match status" value="1"/>
</dbReference>
<keyword evidence="3" id="KW-1185">Reference proteome</keyword>
<dbReference type="SUPFAM" id="SSF51658">
    <property type="entry name" value="Xylose isomerase-like"/>
    <property type="match status" value="1"/>
</dbReference>
<feature type="domain" description="Xylose isomerase-like TIM barrel" evidence="1">
    <location>
        <begin position="27"/>
        <end position="246"/>
    </location>
</feature>
<keyword evidence="2" id="KW-0413">Isomerase</keyword>
<comment type="caution">
    <text evidence="2">The sequence shown here is derived from an EMBL/GenBank/DDBJ whole genome shotgun (WGS) entry which is preliminary data.</text>
</comment>
<dbReference type="InterPro" id="IPR013022">
    <property type="entry name" value="Xyl_isomerase-like_TIM-brl"/>
</dbReference>
<dbReference type="InterPro" id="IPR036237">
    <property type="entry name" value="Xyl_isomerase-like_sf"/>
</dbReference>
<evidence type="ECO:0000313" key="2">
    <source>
        <dbReference type="EMBL" id="MDQ0474938.1"/>
    </source>
</evidence>
<dbReference type="GO" id="GO:0016853">
    <property type="term" value="F:isomerase activity"/>
    <property type="evidence" value="ECO:0007669"/>
    <property type="project" value="UniProtKB-KW"/>
</dbReference>
<accession>A0ABU0JKY3</accession>
<dbReference type="EC" id="5.1.3.30" evidence="2"/>
<evidence type="ECO:0000313" key="3">
    <source>
        <dbReference type="Proteomes" id="UP001242480"/>
    </source>
</evidence>
<dbReference type="Pfam" id="PF01261">
    <property type="entry name" value="AP_endonuc_2"/>
    <property type="match status" value="1"/>
</dbReference>
<dbReference type="EMBL" id="JAUSVX010000028">
    <property type="protein sequence ID" value="MDQ0474938.1"/>
    <property type="molecule type" value="Genomic_DNA"/>
</dbReference>